<sequence length="108" mass="11665">MTVHKIEGFSLINIDVPLPIANLVLNLLIICLVALIIWTNLTSYAGLAQLLVSAIECVILLVHVAKTGVRSEARSKHTSEVDPAGSLSSTSLQMMAWGSLTVFACYKR</sequence>
<feature type="transmembrane region" description="Helical" evidence="1">
    <location>
        <begin position="20"/>
        <end position="38"/>
    </location>
</feature>
<keyword evidence="1" id="KW-0812">Transmembrane</keyword>
<name>A0A8K0RMG4_9PLEO</name>
<organism evidence="2 3">
    <name type="scientific">Paraphoma chrysanthemicola</name>
    <dbReference type="NCBI Taxonomy" id="798071"/>
    <lineage>
        <taxon>Eukaryota</taxon>
        <taxon>Fungi</taxon>
        <taxon>Dikarya</taxon>
        <taxon>Ascomycota</taxon>
        <taxon>Pezizomycotina</taxon>
        <taxon>Dothideomycetes</taxon>
        <taxon>Pleosporomycetidae</taxon>
        <taxon>Pleosporales</taxon>
        <taxon>Pleosporineae</taxon>
        <taxon>Phaeosphaeriaceae</taxon>
        <taxon>Paraphoma</taxon>
    </lineage>
</organism>
<evidence type="ECO:0000256" key="1">
    <source>
        <dbReference type="SAM" id="Phobius"/>
    </source>
</evidence>
<feature type="transmembrane region" description="Helical" evidence="1">
    <location>
        <begin position="44"/>
        <end position="65"/>
    </location>
</feature>
<dbReference type="AlphaFoldDB" id="A0A8K0RMG4"/>
<evidence type="ECO:0000313" key="2">
    <source>
        <dbReference type="EMBL" id="KAH7095868.1"/>
    </source>
</evidence>
<keyword evidence="1" id="KW-0472">Membrane</keyword>
<keyword evidence="1" id="KW-1133">Transmembrane helix</keyword>
<reference evidence="2" key="1">
    <citation type="journal article" date="2021" name="Nat. Commun.">
        <title>Genetic determinants of endophytism in the Arabidopsis root mycobiome.</title>
        <authorList>
            <person name="Mesny F."/>
            <person name="Miyauchi S."/>
            <person name="Thiergart T."/>
            <person name="Pickel B."/>
            <person name="Atanasova L."/>
            <person name="Karlsson M."/>
            <person name="Huettel B."/>
            <person name="Barry K.W."/>
            <person name="Haridas S."/>
            <person name="Chen C."/>
            <person name="Bauer D."/>
            <person name="Andreopoulos W."/>
            <person name="Pangilinan J."/>
            <person name="LaButti K."/>
            <person name="Riley R."/>
            <person name="Lipzen A."/>
            <person name="Clum A."/>
            <person name="Drula E."/>
            <person name="Henrissat B."/>
            <person name="Kohler A."/>
            <person name="Grigoriev I.V."/>
            <person name="Martin F.M."/>
            <person name="Hacquard S."/>
        </authorList>
    </citation>
    <scope>NUCLEOTIDE SEQUENCE</scope>
    <source>
        <strain evidence="2">MPI-SDFR-AT-0120</strain>
    </source>
</reference>
<protein>
    <submittedName>
        <fullName evidence="2">Uncharacterized protein</fullName>
    </submittedName>
</protein>
<keyword evidence="3" id="KW-1185">Reference proteome</keyword>
<comment type="caution">
    <text evidence="2">The sequence shown here is derived from an EMBL/GenBank/DDBJ whole genome shotgun (WGS) entry which is preliminary data.</text>
</comment>
<dbReference type="Proteomes" id="UP000813461">
    <property type="component" value="Unassembled WGS sequence"/>
</dbReference>
<evidence type="ECO:0000313" key="3">
    <source>
        <dbReference type="Proteomes" id="UP000813461"/>
    </source>
</evidence>
<accession>A0A8K0RMG4</accession>
<proteinExistence type="predicted"/>
<gene>
    <name evidence="2" type="ORF">FB567DRAFT_42329</name>
</gene>
<dbReference type="EMBL" id="JAGMVJ010000001">
    <property type="protein sequence ID" value="KAH7095868.1"/>
    <property type="molecule type" value="Genomic_DNA"/>
</dbReference>